<evidence type="ECO:0000313" key="2">
    <source>
        <dbReference type="EMBL" id="OGY98654.1"/>
    </source>
</evidence>
<dbReference type="Pfam" id="PF17991">
    <property type="entry name" value="Thioredoxin_10"/>
    <property type="match status" value="1"/>
</dbReference>
<name>A0A1G2CB83_9BACT</name>
<reference evidence="2 3" key="1">
    <citation type="journal article" date="2016" name="Nat. Commun.">
        <title>Thousands of microbial genomes shed light on interconnected biogeochemical processes in an aquifer system.</title>
        <authorList>
            <person name="Anantharaman K."/>
            <person name="Brown C.T."/>
            <person name="Hug L.A."/>
            <person name="Sharon I."/>
            <person name="Castelle C.J."/>
            <person name="Probst A.J."/>
            <person name="Thomas B.C."/>
            <person name="Singh A."/>
            <person name="Wilkins M.J."/>
            <person name="Karaoz U."/>
            <person name="Brodie E.L."/>
            <person name="Williams K.H."/>
            <person name="Hubbard S.S."/>
            <person name="Banfield J.F."/>
        </authorList>
    </citation>
    <scope>NUCLEOTIDE SEQUENCE [LARGE SCALE GENOMIC DNA]</scope>
</reference>
<dbReference type="InterPro" id="IPR041017">
    <property type="entry name" value="Thioredoxin_10"/>
</dbReference>
<dbReference type="InterPro" id="IPR013766">
    <property type="entry name" value="Thioredoxin_domain"/>
</dbReference>
<sequence length="353" mass="39073">MMGILRREYVIVGIVLVLAGLAVGTLIFSSPGSNKVLPSGGVRYQEIVGPSGFVNTDGITIRELIGQKIVLVDFMTYSCINCQRTFPYLNAWYGKYKDQGLEIIGIHTPEFAFEKDIDNVREAMKHFGISYPVVLDNDYATWNAYGNRYWPRKYLIDIQGNVVYDHIGEGDYEETEMKIRELLEERAQVLGENISPQNGLAAAAIPGSRNAALSPETYFGSARNEHLRNGTPGRSGEARFILPEKFDFNALYLGGVWKMSPEYAESVADSSVVYRYSAREVYIVADADGPVEIEVLQDGVPVGTAAGEDVQGGVVTVQESRLYKLIRNASGGEHVLELRVRGGKVRLYAFTFG</sequence>
<accession>A0A1G2CB83</accession>
<proteinExistence type="predicted"/>
<dbReference type="InterPro" id="IPR050553">
    <property type="entry name" value="Thioredoxin_ResA/DsbE_sf"/>
</dbReference>
<dbReference type="PROSITE" id="PS51352">
    <property type="entry name" value="THIOREDOXIN_2"/>
    <property type="match status" value="1"/>
</dbReference>
<dbReference type="InterPro" id="IPR036249">
    <property type="entry name" value="Thioredoxin-like_sf"/>
</dbReference>
<dbReference type="GO" id="GO:0016491">
    <property type="term" value="F:oxidoreductase activity"/>
    <property type="evidence" value="ECO:0007669"/>
    <property type="project" value="InterPro"/>
</dbReference>
<dbReference type="Gene3D" id="2.60.120.260">
    <property type="entry name" value="Galactose-binding domain-like"/>
    <property type="match status" value="1"/>
</dbReference>
<evidence type="ECO:0000259" key="1">
    <source>
        <dbReference type="PROSITE" id="PS51352"/>
    </source>
</evidence>
<dbReference type="SUPFAM" id="SSF52833">
    <property type="entry name" value="Thioredoxin-like"/>
    <property type="match status" value="1"/>
</dbReference>
<feature type="domain" description="Thioredoxin" evidence="1">
    <location>
        <begin position="42"/>
        <end position="184"/>
    </location>
</feature>
<comment type="caution">
    <text evidence="2">The sequence shown here is derived from an EMBL/GenBank/DDBJ whole genome shotgun (WGS) entry which is preliminary data.</text>
</comment>
<dbReference type="Pfam" id="PF08534">
    <property type="entry name" value="Redoxin"/>
    <property type="match status" value="1"/>
</dbReference>
<organism evidence="2 3">
    <name type="scientific">Candidatus Liptonbacteria bacterium RIFCSPHIGHO2_01_FULL_57_28</name>
    <dbReference type="NCBI Taxonomy" id="1798647"/>
    <lineage>
        <taxon>Bacteria</taxon>
        <taxon>Candidatus Liptoniibacteriota</taxon>
    </lineage>
</organism>
<dbReference type="InterPro" id="IPR013740">
    <property type="entry name" value="Redoxin"/>
</dbReference>
<dbReference type="AlphaFoldDB" id="A0A1G2CB83"/>
<gene>
    <name evidence="2" type="ORF">A2855_01325</name>
</gene>
<dbReference type="Proteomes" id="UP000179059">
    <property type="component" value="Unassembled WGS sequence"/>
</dbReference>
<dbReference type="STRING" id="1798647.A2855_01325"/>
<evidence type="ECO:0000313" key="3">
    <source>
        <dbReference type="Proteomes" id="UP000179059"/>
    </source>
</evidence>
<dbReference type="PANTHER" id="PTHR42852:SF13">
    <property type="entry name" value="PROTEIN DIPZ"/>
    <property type="match status" value="1"/>
</dbReference>
<dbReference type="EMBL" id="MHKX01000004">
    <property type="protein sequence ID" value="OGY98654.1"/>
    <property type="molecule type" value="Genomic_DNA"/>
</dbReference>
<dbReference type="PANTHER" id="PTHR42852">
    <property type="entry name" value="THIOL:DISULFIDE INTERCHANGE PROTEIN DSBE"/>
    <property type="match status" value="1"/>
</dbReference>
<protein>
    <recommendedName>
        <fullName evidence="1">Thioredoxin domain-containing protein</fullName>
    </recommendedName>
</protein>
<dbReference type="Gene3D" id="3.40.30.10">
    <property type="entry name" value="Glutaredoxin"/>
    <property type="match status" value="1"/>
</dbReference>